<protein>
    <submittedName>
        <fullName evidence="1">Uncharacterized protein</fullName>
    </submittedName>
</protein>
<dbReference type="PROSITE" id="PS51318">
    <property type="entry name" value="TAT"/>
    <property type="match status" value="1"/>
</dbReference>
<evidence type="ECO:0000313" key="1">
    <source>
        <dbReference type="EMBL" id="AHG02375.1"/>
    </source>
</evidence>
<accession>W0JYV2</accession>
<keyword evidence="2" id="KW-1185">Reference proteome</keyword>
<geneLocation type="plasmid" evidence="2">
    <name>3</name>
</geneLocation>
<dbReference type="RefSeq" id="WP_049955168.1">
    <property type="nucleotide sequence ID" value="NZ_CP007059.1"/>
</dbReference>
<dbReference type="HOGENOM" id="CLU_1465054_0_0_2"/>
<reference evidence="1 2" key="1">
    <citation type="submission" date="2014-01" db="EMBL/GenBank/DDBJ databases">
        <authorList>
            <consortium name="DOE Joint Genome Institute"/>
            <person name="Anderson I."/>
            <person name="Huntemann M."/>
            <person name="Han J."/>
            <person name="Chen A."/>
            <person name="Kyrpides N."/>
            <person name="Mavromatis K."/>
            <person name="Markowitz V."/>
            <person name="Palaniappan K."/>
            <person name="Ivanova N."/>
            <person name="Schaumberg A."/>
            <person name="Pati A."/>
            <person name="Liolios K."/>
            <person name="Nordberg H.P."/>
            <person name="Cantor M.N."/>
            <person name="Hua S.X."/>
            <person name="Woyke T."/>
        </authorList>
    </citation>
    <scope>NUCLEOTIDE SEQUENCE [LARGE SCALE GENOMIC DNA]</scope>
    <source>
        <strain evidence="1 2">XH-48</strain>
        <plasmid evidence="2">3</plasmid>
    </source>
</reference>
<dbReference type="GeneID" id="25147702"/>
<gene>
    <name evidence="1" type="ORF">HALLA_20950</name>
</gene>
<evidence type="ECO:0000313" key="2">
    <source>
        <dbReference type="Proteomes" id="UP000019024"/>
    </source>
</evidence>
<dbReference type="KEGG" id="hlr:HALLA_20950"/>
<dbReference type="InterPro" id="IPR006311">
    <property type="entry name" value="TAT_signal"/>
</dbReference>
<dbReference type="AlphaFoldDB" id="W0JYV2"/>
<sequence>MTEEKSNSMTRRTVLRSTAAAGVAGAIGTSAIGSVAGEEVEDETEVKEAIEEHAGEILKQLAEGGVLSSASADELPTDAVTTDFDDEGVERVANDGDSAYIVRKETDDGLLALFVDTDGTESIAAFRNDAESDISRDGGHIDTFSEPGSRDVEPQSCEQTDACPGQPGVPGYGFYAGGYMLFCC</sequence>
<dbReference type="Proteomes" id="UP000019024">
    <property type="component" value="Plasmid unnamed4"/>
</dbReference>
<name>W0JYV2_9EURY</name>
<keyword evidence="1" id="KW-0614">Plasmid</keyword>
<dbReference type="EMBL" id="CP007059">
    <property type="protein sequence ID" value="AHG02375.1"/>
    <property type="molecule type" value="Genomic_DNA"/>
</dbReference>
<organism evidence="1 2">
    <name type="scientific">Halostagnicola larsenii XH-48</name>
    <dbReference type="NCBI Taxonomy" id="797299"/>
    <lineage>
        <taxon>Archaea</taxon>
        <taxon>Methanobacteriati</taxon>
        <taxon>Methanobacteriota</taxon>
        <taxon>Stenosarchaea group</taxon>
        <taxon>Halobacteria</taxon>
        <taxon>Halobacteriales</taxon>
        <taxon>Natrialbaceae</taxon>
        <taxon>Halostagnicola</taxon>
    </lineage>
</organism>
<proteinExistence type="predicted"/>